<dbReference type="Gene3D" id="3.30.420.10">
    <property type="entry name" value="Ribonuclease H-like superfamily/Ribonuclease H"/>
    <property type="match status" value="1"/>
</dbReference>
<keyword evidence="3" id="KW-0507">mRNA processing</keyword>
<dbReference type="PANTHER" id="PTHR15728">
    <property type="entry name" value="DEADENYLATION COMPLEX CATALYTIC SUBUNIT PAN2"/>
    <property type="match status" value="1"/>
</dbReference>
<evidence type="ECO:0000259" key="10">
    <source>
        <dbReference type="SMART" id="SM00479"/>
    </source>
</evidence>
<dbReference type="SMART" id="SM00479">
    <property type="entry name" value="EXOIII"/>
    <property type="match status" value="1"/>
</dbReference>
<dbReference type="PANTHER" id="PTHR15728:SF0">
    <property type="entry name" value="PAN2-PAN3 DEADENYLATION COMPLEX CATALYTIC SUBUNIT PAN2"/>
    <property type="match status" value="1"/>
</dbReference>
<evidence type="ECO:0000256" key="8">
    <source>
        <dbReference type="ARBA" id="ARBA00023242"/>
    </source>
</evidence>
<comment type="catalytic activity">
    <reaction evidence="1">
        <text>Exonucleolytic cleavage of poly(A) to 5'-AMP.</text>
        <dbReference type="EC" id="3.1.13.4"/>
    </reaction>
</comment>
<dbReference type="GO" id="GO:0000289">
    <property type="term" value="P:nuclear-transcribed mRNA poly(A) tail shortening"/>
    <property type="evidence" value="ECO:0007669"/>
    <property type="project" value="TreeGrafter"/>
</dbReference>
<evidence type="ECO:0000256" key="1">
    <source>
        <dbReference type="ARBA" id="ARBA00001663"/>
    </source>
</evidence>
<organism evidence="11">
    <name type="scientific">Rhipicephalus appendiculatus</name>
    <name type="common">Brown ear tick</name>
    <dbReference type="NCBI Taxonomy" id="34631"/>
    <lineage>
        <taxon>Eukaryota</taxon>
        <taxon>Metazoa</taxon>
        <taxon>Ecdysozoa</taxon>
        <taxon>Arthropoda</taxon>
        <taxon>Chelicerata</taxon>
        <taxon>Arachnida</taxon>
        <taxon>Acari</taxon>
        <taxon>Parasitiformes</taxon>
        <taxon>Ixodida</taxon>
        <taxon>Ixodoidea</taxon>
        <taxon>Ixodidae</taxon>
        <taxon>Rhipicephalinae</taxon>
        <taxon>Rhipicephalus</taxon>
        <taxon>Rhipicephalus</taxon>
    </lineage>
</organism>
<accession>A0A131YVW8</accession>
<evidence type="ECO:0000256" key="7">
    <source>
        <dbReference type="ARBA" id="ARBA00022839"/>
    </source>
</evidence>
<dbReference type="GO" id="GO:0000932">
    <property type="term" value="C:P-body"/>
    <property type="evidence" value="ECO:0007669"/>
    <property type="project" value="TreeGrafter"/>
</dbReference>
<dbReference type="InterPro" id="IPR050785">
    <property type="entry name" value="PAN2-PAN3_catalytic_subunit"/>
</dbReference>
<evidence type="ECO:0000256" key="9">
    <source>
        <dbReference type="SAM" id="MobiDB-lite"/>
    </source>
</evidence>
<feature type="compositionally biased region" description="Polar residues" evidence="9">
    <location>
        <begin position="88"/>
        <end position="97"/>
    </location>
</feature>
<feature type="compositionally biased region" description="Basic and acidic residues" evidence="9">
    <location>
        <begin position="98"/>
        <end position="121"/>
    </location>
</feature>
<dbReference type="GO" id="GO:0006397">
    <property type="term" value="P:mRNA processing"/>
    <property type="evidence" value="ECO:0007669"/>
    <property type="project" value="UniProtKB-KW"/>
</dbReference>
<dbReference type="Pfam" id="PF00929">
    <property type="entry name" value="RNase_T"/>
    <property type="match status" value="1"/>
</dbReference>
<dbReference type="EMBL" id="GEDV01006251">
    <property type="protein sequence ID" value="JAP82306.1"/>
    <property type="molecule type" value="Transcribed_RNA"/>
</dbReference>
<dbReference type="AlphaFoldDB" id="A0A131YVW8"/>
<proteinExistence type="predicted"/>
<keyword evidence="8" id="KW-0539">Nucleus</keyword>
<dbReference type="InterPro" id="IPR013520">
    <property type="entry name" value="Ribonucl_H"/>
</dbReference>
<name>A0A131YVW8_RHIAP</name>
<dbReference type="SUPFAM" id="SSF53098">
    <property type="entry name" value="Ribonuclease H-like"/>
    <property type="match status" value="1"/>
</dbReference>
<keyword evidence="4" id="KW-0540">Nuclease</keyword>
<keyword evidence="2" id="KW-0963">Cytoplasm</keyword>
<feature type="region of interest" description="Disordered" evidence="9">
    <location>
        <begin position="88"/>
        <end position="144"/>
    </location>
</feature>
<evidence type="ECO:0000256" key="4">
    <source>
        <dbReference type="ARBA" id="ARBA00022722"/>
    </source>
</evidence>
<dbReference type="InterPro" id="IPR036397">
    <property type="entry name" value="RNaseH_sf"/>
</dbReference>
<dbReference type="InterPro" id="IPR028881">
    <property type="entry name" value="PAN2_UCH_dom"/>
</dbReference>
<protein>
    <submittedName>
        <fullName evidence="11">PAB-dependent poly(A)-specific ribonuclease subunit 2</fullName>
    </submittedName>
</protein>
<sequence length="482" mass="53636">MFGNKDSKAMSFCSSAPVPKRCRYGNCCTRAGCKFFHEKDKGKRYVASKVDVDTSVQSACSWLPLSILVTLNHDGTVDICRADCKSEASTSQDTGSDTSKDDSIVGKDKKTSAEKEGHAGNDNEADDSEMKEEEGEVEGQREEEEAKAVLYELTSVVSVVNNSRTNIVSCIRVGPSYHIHHQGGPATQWYLFNDFTIVPISPEEAVWLPLDWKLPCVLHYTVADSTNKPPATVKAPLSADVFQQDISLAANGGRRHVTFTPLSTSEILKQGDIVAMDAEFVTLNQEEAEIRSDGTRSTIRPSHMSVARISCIRGQGPLEGIPFIDDYIATQEQVVDYLTQFSGIQPGDLDVTISSKHLTTLKATYRKLRYLVDEGVIFVGHGLKNDFRVINLVVPADQVIDTVLLFQLPNKRMVSLRFLAWHFLGLKIQSKMHDSIEDAKTALRLYRKYQQLEREGRVTESLKEMYEAGRKSSWKVPGADEE</sequence>
<dbReference type="GO" id="GO:0003676">
    <property type="term" value="F:nucleic acid binding"/>
    <property type="evidence" value="ECO:0007669"/>
    <property type="project" value="InterPro"/>
</dbReference>
<dbReference type="InterPro" id="IPR012337">
    <property type="entry name" value="RNaseH-like_sf"/>
</dbReference>
<dbReference type="CDD" id="cd06143">
    <property type="entry name" value="PAN2_exo"/>
    <property type="match status" value="1"/>
</dbReference>
<evidence type="ECO:0000256" key="6">
    <source>
        <dbReference type="ARBA" id="ARBA00022801"/>
    </source>
</evidence>
<evidence type="ECO:0000256" key="2">
    <source>
        <dbReference type="ARBA" id="ARBA00022490"/>
    </source>
</evidence>
<dbReference type="GO" id="GO:0046872">
    <property type="term" value="F:metal ion binding"/>
    <property type="evidence" value="ECO:0007669"/>
    <property type="project" value="UniProtKB-KW"/>
</dbReference>
<feature type="domain" description="Exonuclease" evidence="10">
    <location>
        <begin position="272"/>
        <end position="455"/>
    </location>
</feature>
<keyword evidence="7" id="KW-0269">Exonuclease</keyword>
<evidence type="ECO:0000313" key="11">
    <source>
        <dbReference type="EMBL" id="JAP82306.1"/>
    </source>
</evidence>
<dbReference type="GO" id="GO:0031251">
    <property type="term" value="C:PAN complex"/>
    <property type="evidence" value="ECO:0007669"/>
    <property type="project" value="TreeGrafter"/>
</dbReference>
<keyword evidence="5" id="KW-0479">Metal-binding</keyword>
<reference evidence="11" key="1">
    <citation type="journal article" date="2016" name="Ticks Tick Borne Dis.">
        <title>De novo assembly and annotation of the salivary gland transcriptome of Rhipicephalus appendiculatus male and female ticks during blood feeding.</title>
        <authorList>
            <person name="de Castro M.H."/>
            <person name="de Klerk D."/>
            <person name="Pienaar R."/>
            <person name="Latif A.A."/>
            <person name="Rees D.J."/>
            <person name="Mans B.J."/>
        </authorList>
    </citation>
    <scope>NUCLEOTIDE SEQUENCE</scope>
    <source>
        <tissue evidence="11">Salivary glands</tissue>
    </source>
</reference>
<dbReference type="Pfam" id="PF13423">
    <property type="entry name" value="UCH_1"/>
    <property type="match status" value="1"/>
</dbReference>
<keyword evidence="6" id="KW-0378">Hydrolase</keyword>
<dbReference type="GO" id="GO:0004535">
    <property type="term" value="F:poly(A)-specific ribonuclease activity"/>
    <property type="evidence" value="ECO:0007669"/>
    <property type="project" value="UniProtKB-EC"/>
</dbReference>
<feature type="compositionally biased region" description="Acidic residues" evidence="9">
    <location>
        <begin position="123"/>
        <end position="137"/>
    </location>
</feature>
<dbReference type="FunFam" id="3.30.420.10:FF:000011">
    <property type="entry name" value="PAN2-PAN3 deadenylation complex catalytic subunit PAN2"/>
    <property type="match status" value="1"/>
</dbReference>
<evidence type="ECO:0000256" key="3">
    <source>
        <dbReference type="ARBA" id="ARBA00022664"/>
    </source>
</evidence>
<evidence type="ECO:0000256" key="5">
    <source>
        <dbReference type="ARBA" id="ARBA00022723"/>
    </source>
</evidence>
<dbReference type="Gene3D" id="3.90.70.10">
    <property type="entry name" value="Cysteine proteinases"/>
    <property type="match status" value="1"/>
</dbReference>